<feature type="non-terminal residue" evidence="2">
    <location>
        <position position="1"/>
    </location>
</feature>
<keyword evidence="1" id="KW-0812">Transmembrane</keyword>
<keyword evidence="3" id="KW-1185">Reference proteome</keyword>
<dbReference type="Proteomes" id="UP001445076">
    <property type="component" value="Unassembled WGS sequence"/>
</dbReference>
<evidence type="ECO:0000313" key="2">
    <source>
        <dbReference type="EMBL" id="KAK8730575.1"/>
    </source>
</evidence>
<proteinExistence type="predicted"/>
<keyword evidence="1" id="KW-0472">Membrane</keyword>
<feature type="transmembrane region" description="Helical" evidence="1">
    <location>
        <begin position="6"/>
        <end position="26"/>
    </location>
</feature>
<keyword evidence="1" id="KW-1133">Transmembrane helix</keyword>
<evidence type="ECO:0000256" key="1">
    <source>
        <dbReference type="SAM" id="Phobius"/>
    </source>
</evidence>
<name>A0AAW0WEC6_CHEQU</name>
<reference evidence="2 3" key="1">
    <citation type="journal article" date="2024" name="BMC Genomics">
        <title>Genome assembly of redclaw crayfish (Cherax quadricarinatus) provides insights into its immune adaptation and hypoxia tolerance.</title>
        <authorList>
            <person name="Liu Z."/>
            <person name="Zheng J."/>
            <person name="Li H."/>
            <person name="Fang K."/>
            <person name="Wang S."/>
            <person name="He J."/>
            <person name="Zhou D."/>
            <person name="Weng S."/>
            <person name="Chi M."/>
            <person name="Gu Z."/>
            <person name="He J."/>
            <person name="Li F."/>
            <person name="Wang M."/>
        </authorList>
    </citation>
    <scope>NUCLEOTIDE SEQUENCE [LARGE SCALE GENOMIC DNA]</scope>
    <source>
        <strain evidence="2">ZL_2023a</strain>
    </source>
</reference>
<accession>A0AAW0WEC6</accession>
<sequence>GMVRAWSWAAAVGVIVAVSVVGAVGGDGQESNERERRAPSGFLGMRGKKDLSSHLVDTTASNQYSLHDSYPAAAAAAAALYGLRDDSGPMVLAVPWRAKKAPSGFLGMRGKKSDEEVFGEAGYHSDLETLLKRAPSGFLGMRGKKAPSGFLGMRGKKAPSGFLGMRGKKLYDDDSEMDAYIQALTAMVEGEQKRAPSGFLGMRGKKSPYGVTTDEEMEDMASLDKRAPSGFLGMRG</sequence>
<evidence type="ECO:0008006" key="4">
    <source>
        <dbReference type="Google" id="ProtNLM"/>
    </source>
</evidence>
<dbReference type="EMBL" id="JARKIK010000064">
    <property type="protein sequence ID" value="KAK8730575.1"/>
    <property type="molecule type" value="Genomic_DNA"/>
</dbReference>
<protein>
    <recommendedName>
        <fullName evidence="4">Tachykinin</fullName>
    </recommendedName>
</protein>
<organism evidence="2 3">
    <name type="scientific">Cherax quadricarinatus</name>
    <name type="common">Australian red claw crayfish</name>
    <dbReference type="NCBI Taxonomy" id="27406"/>
    <lineage>
        <taxon>Eukaryota</taxon>
        <taxon>Metazoa</taxon>
        <taxon>Ecdysozoa</taxon>
        <taxon>Arthropoda</taxon>
        <taxon>Crustacea</taxon>
        <taxon>Multicrustacea</taxon>
        <taxon>Malacostraca</taxon>
        <taxon>Eumalacostraca</taxon>
        <taxon>Eucarida</taxon>
        <taxon>Decapoda</taxon>
        <taxon>Pleocyemata</taxon>
        <taxon>Astacidea</taxon>
        <taxon>Parastacoidea</taxon>
        <taxon>Parastacidae</taxon>
        <taxon>Cherax</taxon>
    </lineage>
</organism>
<gene>
    <name evidence="2" type="ORF">OTU49_008083</name>
</gene>
<evidence type="ECO:0000313" key="3">
    <source>
        <dbReference type="Proteomes" id="UP001445076"/>
    </source>
</evidence>
<dbReference type="AlphaFoldDB" id="A0AAW0WEC6"/>
<comment type="caution">
    <text evidence="2">The sequence shown here is derived from an EMBL/GenBank/DDBJ whole genome shotgun (WGS) entry which is preliminary data.</text>
</comment>